<dbReference type="STRING" id="70448.A0A096PAK9"/>
<evidence type="ECO:0000256" key="1">
    <source>
        <dbReference type="SAM" id="MobiDB-lite"/>
    </source>
</evidence>
<dbReference type="InParanoid" id="A0A096PAK9"/>
<dbReference type="OrthoDB" id="5842926at2759"/>
<feature type="region of interest" description="Disordered" evidence="1">
    <location>
        <begin position="367"/>
        <end position="416"/>
    </location>
</feature>
<dbReference type="RefSeq" id="XP_022841077.1">
    <property type="nucleotide sequence ID" value="XM_022985612.1"/>
</dbReference>
<dbReference type="AlphaFoldDB" id="A0A096PAK9"/>
<dbReference type="GeneID" id="34946404"/>
<proteinExistence type="predicted"/>
<keyword evidence="3" id="KW-1185">Reference proteome</keyword>
<name>A0A096PAK9_OSTTA</name>
<reference evidence="3" key="1">
    <citation type="journal article" date="2006" name="Proc. Natl. Acad. Sci. U.S.A.">
        <title>Genome analysis of the smallest free-living eukaryote Ostreococcus tauri unveils many unique features.</title>
        <authorList>
            <person name="Derelle E."/>
            <person name="Ferraz C."/>
            <person name="Rombauts S."/>
            <person name="Rouze P."/>
            <person name="Worden A.Z."/>
            <person name="Robbens S."/>
            <person name="Partensky F."/>
            <person name="Degroeve S."/>
            <person name="Echeynie S."/>
            <person name="Cooke R."/>
            <person name="Saeys Y."/>
            <person name="Wuyts J."/>
            <person name="Jabbari K."/>
            <person name="Bowler C."/>
            <person name="Panaud O."/>
            <person name="Piegu B."/>
            <person name="Ball S.G."/>
            <person name="Ral J.-P."/>
            <person name="Bouget F.-Y."/>
            <person name="Piganeau G."/>
            <person name="De Baets B."/>
            <person name="Picard A."/>
            <person name="Delseny M."/>
            <person name="Demaille J."/>
            <person name="Van de Peer Y."/>
            <person name="Moreau H."/>
        </authorList>
    </citation>
    <scope>NUCLEOTIDE SEQUENCE [LARGE SCALE GENOMIC DNA]</scope>
    <source>
        <strain evidence="3">OTTH 0595 / CCAP 157/2 / RCC745</strain>
    </source>
</reference>
<dbReference type="Proteomes" id="UP000009170">
    <property type="component" value="Unassembled WGS sequence"/>
</dbReference>
<gene>
    <name evidence="2" type="ORF">OT_ostta15g00030</name>
</gene>
<feature type="compositionally biased region" description="Polar residues" evidence="1">
    <location>
        <begin position="129"/>
        <end position="140"/>
    </location>
</feature>
<dbReference type="EMBL" id="CAID01000015">
    <property type="protein sequence ID" value="CEG01642.1"/>
    <property type="molecule type" value="Genomic_DNA"/>
</dbReference>
<feature type="compositionally biased region" description="Basic and acidic residues" evidence="1">
    <location>
        <begin position="104"/>
        <end position="123"/>
    </location>
</feature>
<accession>A0A096PAK9</accession>
<feature type="compositionally biased region" description="Basic and acidic residues" evidence="1">
    <location>
        <begin position="32"/>
        <end position="53"/>
    </location>
</feature>
<feature type="region of interest" description="Disordered" evidence="1">
    <location>
        <begin position="1"/>
        <end position="140"/>
    </location>
</feature>
<evidence type="ECO:0000313" key="3">
    <source>
        <dbReference type="Proteomes" id="UP000009170"/>
    </source>
</evidence>
<comment type="caution">
    <text evidence="2">The sequence shown here is derived from an EMBL/GenBank/DDBJ whole genome shotgun (WGS) entry which is preliminary data.</text>
</comment>
<evidence type="ECO:0000313" key="2">
    <source>
        <dbReference type="EMBL" id="CEG01642.1"/>
    </source>
</evidence>
<sequence>MVVADVDAIDREKDRAKRLTRLFGEDADADADASREDGRDAKMEDDASRETKETTAATMEIARDARAEGEVEDDADDDAERSKEGTEDGEIESSDEEDEAVAGDESRSESSVETTERSERSQEGESSATDRTLSRVSTSTDKPERLRFAASLPQLYRYKDGEYVAVGAAGLAILDREGSRARDLLLYDVNKKPLIRRTIDHRLTCEPQRDNYVTVKFNGSILFSALAQDEGEWLAIAVEITIGQYIARSISAENFVEEAIVLDLNGPARGMTKLEMGDSARLHYEAVKGGGSSSFLEPDVLTFKLIDETSERVDGVKVKLESDSSAPSAVVQGIIGCSKDSRRLILAPKTETEFVLYDVTVTRIKKGGSTKTTSSVKPKAKPIAPVEPTGHVEANPRGPDTRGGDKSTTTETPKTAPRVAPIADAQFAVPSTPPSPHWYGLPAQSLMMTLSPTESAAVLTEVRKLADDVSTLTVRARQGGSWIPPEPVGEMKHAIEALTRARRTVMLPAIDVRALSLSDVRQLTVEAERLDELHEELRELRKTKE</sequence>
<dbReference type="KEGG" id="ota:OT_ostta15g00030"/>
<feature type="compositionally biased region" description="Acidic residues" evidence="1">
    <location>
        <begin position="87"/>
        <end position="102"/>
    </location>
</feature>
<reference evidence="2 3" key="2">
    <citation type="journal article" date="2014" name="BMC Genomics">
        <title>An improved genome of the model marine alga Ostreococcus tauri unfolds by assessing Illumina de novo assemblies.</title>
        <authorList>
            <person name="Blanc-Mathieu R."/>
            <person name="Verhelst B."/>
            <person name="Derelle E."/>
            <person name="Rombauts S."/>
            <person name="Bouget F.Y."/>
            <person name="Carre I."/>
            <person name="Chateau A."/>
            <person name="Eyre-Walker A."/>
            <person name="Grimsley N."/>
            <person name="Moreau H."/>
            <person name="Piegu B."/>
            <person name="Rivals E."/>
            <person name="Schackwitz W."/>
            <person name="Van de Peer Y."/>
            <person name="Piganeau G."/>
        </authorList>
    </citation>
    <scope>NUCLEOTIDE SEQUENCE [LARGE SCALE GENOMIC DNA]</scope>
    <source>
        <strain evidence="3">OTTH 0595 / CCAP 157/2 / RCC745</strain>
    </source>
</reference>
<organism evidence="2 3">
    <name type="scientific">Ostreococcus tauri</name>
    <name type="common">Marine green alga</name>
    <dbReference type="NCBI Taxonomy" id="70448"/>
    <lineage>
        <taxon>Eukaryota</taxon>
        <taxon>Viridiplantae</taxon>
        <taxon>Chlorophyta</taxon>
        <taxon>Mamiellophyceae</taxon>
        <taxon>Mamiellales</taxon>
        <taxon>Bathycoccaceae</taxon>
        <taxon>Ostreococcus</taxon>
    </lineage>
</organism>
<protein>
    <submittedName>
        <fullName evidence="2">D-tyrosyl-tRNA(Tyr) deacylase</fullName>
    </submittedName>
</protein>
<feature type="compositionally biased region" description="Acidic residues" evidence="1">
    <location>
        <begin position="70"/>
        <end position="79"/>
    </location>
</feature>
<feature type="compositionally biased region" description="Basic and acidic residues" evidence="1">
    <location>
        <begin position="8"/>
        <end position="17"/>
    </location>
</feature>